<comment type="caution">
    <text evidence="1">The sequence shown here is derived from an EMBL/GenBank/DDBJ whole genome shotgun (WGS) entry which is preliminary data.</text>
</comment>
<dbReference type="Proteomes" id="UP000467700">
    <property type="component" value="Unassembled WGS sequence"/>
</dbReference>
<dbReference type="OrthoDB" id="612216at2759"/>
<evidence type="ECO:0000313" key="2">
    <source>
        <dbReference type="Proteomes" id="UP000467700"/>
    </source>
</evidence>
<dbReference type="SUPFAM" id="SSF52047">
    <property type="entry name" value="RNI-like"/>
    <property type="match status" value="1"/>
</dbReference>
<name>A0A8S0VZ07_CYCAE</name>
<gene>
    <name evidence="1" type="ORF">AAE3_LOCUS9974</name>
</gene>
<organism evidence="1 2">
    <name type="scientific">Cyclocybe aegerita</name>
    <name type="common">Black poplar mushroom</name>
    <name type="synonym">Agrocybe aegerita</name>
    <dbReference type="NCBI Taxonomy" id="1973307"/>
    <lineage>
        <taxon>Eukaryota</taxon>
        <taxon>Fungi</taxon>
        <taxon>Dikarya</taxon>
        <taxon>Basidiomycota</taxon>
        <taxon>Agaricomycotina</taxon>
        <taxon>Agaricomycetes</taxon>
        <taxon>Agaricomycetidae</taxon>
        <taxon>Agaricales</taxon>
        <taxon>Agaricineae</taxon>
        <taxon>Bolbitiaceae</taxon>
        <taxon>Cyclocybe</taxon>
    </lineage>
</organism>
<proteinExistence type="predicted"/>
<keyword evidence="2" id="KW-1185">Reference proteome</keyword>
<reference evidence="1 2" key="1">
    <citation type="submission" date="2020-01" db="EMBL/GenBank/DDBJ databases">
        <authorList>
            <person name="Gupta K D."/>
        </authorList>
    </citation>
    <scope>NUCLEOTIDE SEQUENCE [LARGE SCALE GENOMIC DNA]</scope>
</reference>
<dbReference type="EMBL" id="CACVBS010000062">
    <property type="protein sequence ID" value="CAA7267664.1"/>
    <property type="molecule type" value="Genomic_DNA"/>
</dbReference>
<accession>A0A8S0VZ07</accession>
<evidence type="ECO:0000313" key="1">
    <source>
        <dbReference type="EMBL" id="CAA7267664.1"/>
    </source>
</evidence>
<protein>
    <submittedName>
        <fullName evidence="1">Uncharacterized protein</fullName>
    </submittedName>
</protein>
<sequence length="457" mass="51696">MLKLLRQWTSQLTKPSGPPLPLEIVELVIDELGNHRDNPECLQALLACALASRPLTQRSQHHVFSRIILSMTRESEPGRLMQRIKALNCITEANPSLTIHIRSFKLSIHGSVEIIRQILESPHMVSVLRMLSKVQLQEVGVTIGVGNHRGANWETCRAFFGALDVLVRSPSLTSLCLENMAGVPTTLIQQTQLKKISLRQLNLVKSSFPPSLSPSLHLESIAVDCSFPFRRLIVPSDDDIYMSDNFAPYPPFPSVKHVSLFIDYSEDIGDTASLLSSCPGLETLRLEQSANATRARFGIITGSHSRIPFVDLPKLRRIVFRYQAPIRYHHPAVALSALRDVLDDQENVAISLEEINIELKIVHEFSLRYAYPCEPAWVAVDAALKAEKWAHVRRVNLFLDFKYKYIWTARDGAFDERVFLKRCQDQLANIFPSLTKSDKVLTLKVVPTHMDPDQTYY</sequence>
<dbReference type="AlphaFoldDB" id="A0A8S0VZ07"/>